<dbReference type="KEGG" id="aol:S58_21550"/>
<accession>M4Z5E6</accession>
<comment type="subcellular location">
    <subcellularLocation>
        <location evidence="1">Membrane</location>
        <topology evidence="1">Multi-pass membrane protein</topology>
    </subcellularLocation>
</comment>
<dbReference type="Proteomes" id="UP000011841">
    <property type="component" value="Chromosome"/>
</dbReference>
<keyword evidence="3" id="KW-1133">Transmembrane helix</keyword>
<dbReference type="AlphaFoldDB" id="M4Z5E6"/>
<keyword evidence="7" id="KW-1185">Reference proteome</keyword>
<evidence type="ECO:0000313" key="6">
    <source>
        <dbReference type="EMBL" id="BAM88161.1"/>
    </source>
</evidence>
<evidence type="ECO:0000256" key="1">
    <source>
        <dbReference type="ARBA" id="ARBA00004141"/>
    </source>
</evidence>
<dbReference type="InterPro" id="IPR021147">
    <property type="entry name" value="DUF697"/>
</dbReference>
<dbReference type="eggNOG" id="COG3597">
    <property type="taxonomic scope" value="Bacteria"/>
</dbReference>
<evidence type="ECO:0008006" key="8">
    <source>
        <dbReference type="Google" id="ProtNLM"/>
    </source>
</evidence>
<dbReference type="RefSeq" id="WP_015665287.1">
    <property type="nucleotide sequence ID" value="NC_020453.1"/>
</dbReference>
<evidence type="ECO:0000256" key="5">
    <source>
        <dbReference type="SAM" id="MobiDB-lite"/>
    </source>
</evidence>
<evidence type="ECO:0000256" key="4">
    <source>
        <dbReference type="ARBA" id="ARBA00023136"/>
    </source>
</evidence>
<evidence type="ECO:0000313" key="7">
    <source>
        <dbReference type="Proteomes" id="UP000011841"/>
    </source>
</evidence>
<dbReference type="GeneID" id="301816061"/>
<dbReference type="STRING" id="1245469.S58_21550"/>
<reference evidence="6 7" key="1">
    <citation type="journal article" date="2013" name="Appl. Environ. Microbiol.">
        <title>Genome analysis suggests that the soil oligotrophic bacterium Agromonas oligotrophica (Bradyrhizobium oligotrophicum) is a nitrogen-fixing symbiont of Aeschynomene indica.</title>
        <authorList>
            <person name="Okubo T."/>
            <person name="Fukushima S."/>
            <person name="Itakura M."/>
            <person name="Oshima K."/>
            <person name="Longtonglang A."/>
            <person name="Teaumroong N."/>
            <person name="Mitsui H."/>
            <person name="Hattori M."/>
            <person name="Hattori R."/>
            <person name="Hattori T."/>
            <person name="Minamisawa K."/>
        </authorList>
    </citation>
    <scope>NUCLEOTIDE SEQUENCE [LARGE SCALE GENOMIC DNA]</scope>
    <source>
        <strain evidence="6 7">S58</strain>
    </source>
</reference>
<feature type="compositionally biased region" description="Basic and acidic residues" evidence="5">
    <location>
        <begin position="1"/>
        <end position="11"/>
    </location>
</feature>
<dbReference type="PATRIC" id="fig|1245469.3.peg.2207"/>
<dbReference type="HOGENOM" id="CLU_076562_1_0_5"/>
<protein>
    <recommendedName>
        <fullName evidence="8">GTPase domain-containing protein</fullName>
    </recommendedName>
</protein>
<gene>
    <name evidence="6" type="ORF">S58_21550</name>
</gene>
<feature type="region of interest" description="Disordered" evidence="5">
    <location>
        <begin position="1"/>
        <end position="24"/>
    </location>
</feature>
<dbReference type="GO" id="GO:0016020">
    <property type="term" value="C:membrane"/>
    <property type="evidence" value="ECO:0007669"/>
    <property type="project" value="UniProtKB-SubCell"/>
</dbReference>
<keyword evidence="2" id="KW-0812">Transmembrane</keyword>
<proteinExistence type="predicted"/>
<name>M4Z5E6_9BRAD</name>
<organism evidence="6 7">
    <name type="scientific">Bradyrhizobium oligotrophicum S58</name>
    <dbReference type="NCBI Taxonomy" id="1245469"/>
    <lineage>
        <taxon>Bacteria</taxon>
        <taxon>Pseudomonadati</taxon>
        <taxon>Pseudomonadota</taxon>
        <taxon>Alphaproteobacteria</taxon>
        <taxon>Hyphomicrobiales</taxon>
        <taxon>Nitrobacteraceae</taxon>
        <taxon>Bradyrhizobium</taxon>
    </lineage>
</organism>
<keyword evidence="4" id="KW-0472">Membrane</keyword>
<dbReference type="Pfam" id="PF05128">
    <property type="entry name" value="DUF697"/>
    <property type="match status" value="1"/>
</dbReference>
<evidence type="ECO:0000256" key="3">
    <source>
        <dbReference type="ARBA" id="ARBA00022989"/>
    </source>
</evidence>
<dbReference type="EMBL" id="AP012603">
    <property type="protein sequence ID" value="BAM88161.1"/>
    <property type="molecule type" value="Genomic_DNA"/>
</dbReference>
<evidence type="ECO:0000256" key="2">
    <source>
        <dbReference type="ARBA" id="ARBA00022692"/>
    </source>
</evidence>
<sequence length="186" mass="19588">MLNEVKNDDGKPANSVADPTLSPEARQVRAHEIIRDHVLISMAAGLIPAPGIDLGAALANQLALLARLSKLYDVPYTENLGKSVVGSLMASSGGTFAGGALSLTLIKLVPIIGTACGVIAMPTVLGAYTYALGKVFEAHFEDNGTLLTFNADRYRELWHKMLRRGKTEAASMKDEAAASAPAQAAR</sequence>